<dbReference type="GO" id="GO:0000976">
    <property type="term" value="F:transcription cis-regulatory region binding"/>
    <property type="evidence" value="ECO:0007669"/>
    <property type="project" value="TreeGrafter"/>
</dbReference>
<feature type="domain" description="HTH tetR-type" evidence="6">
    <location>
        <begin position="245"/>
        <end position="304"/>
    </location>
</feature>
<name>A0A4R2QL05_9PSEU</name>
<dbReference type="InterPro" id="IPR050109">
    <property type="entry name" value="HTH-type_TetR-like_transc_reg"/>
</dbReference>
<accession>A0A4R2QL05</accession>
<sequence length="454" mass="51043">MSASRAPRSLRTDARRNRDALVAAARAEFTKHGLHVTDERIARSAGVGTATLRRHFRHRGALIDEIYLPRMEAEIELLEQSLQETDWEQVFERFLTECLDRLGDDPTSGDLLVTPMPTAVRVEAAKQRIHRLLAHQITRYQEAGYLRADLTIADITLHALAVMHVAVQTHDIAPNAHRRYAELSADACRATDAPELDTPPMTIEQLHRVLTREGDQRWQRRRLPPTGDPGTTERPSNHAPGNIASRNRQALLLAAKTEFSAVGLRAPLEDIAKRAGVGIGTLYRHFPTRLSLIDALYLRTLEERNAFLDDSLAMPNALEGLRSYIGRSIEQLTDDIAARDLIAADPPPGTRSAHAKELFRAKMTELLGKGQRQGSIRGDFTLGDLVMYGLAFTHVRWETRDCAPDAWRRFNDMLIEALRPERAHELTGPVLTNEQSLELAQHRARTGWSARTHR</sequence>
<evidence type="ECO:0000256" key="3">
    <source>
        <dbReference type="ARBA" id="ARBA00023163"/>
    </source>
</evidence>
<evidence type="ECO:0000256" key="5">
    <source>
        <dbReference type="SAM" id="MobiDB-lite"/>
    </source>
</evidence>
<evidence type="ECO:0000313" key="8">
    <source>
        <dbReference type="Proteomes" id="UP000294911"/>
    </source>
</evidence>
<dbReference type="Gene3D" id="1.10.357.10">
    <property type="entry name" value="Tetracycline Repressor, domain 2"/>
    <property type="match status" value="2"/>
</dbReference>
<keyword evidence="1" id="KW-0805">Transcription regulation</keyword>
<dbReference type="SUPFAM" id="SSF46689">
    <property type="entry name" value="Homeodomain-like"/>
    <property type="match status" value="2"/>
</dbReference>
<dbReference type="RefSeq" id="WP_132878510.1">
    <property type="nucleotide sequence ID" value="NZ_SLXQ01000009.1"/>
</dbReference>
<evidence type="ECO:0000256" key="2">
    <source>
        <dbReference type="ARBA" id="ARBA00023125"/>
    </source>
</evidence>
<dbReference type="GO" id="GO:0003700">
    <property type="term" value="F:DNA-binding transcription factor activity"/>
    <property type="evidence" value="ECO:0007669"/>
    <property type="project" value="TreeGrafter"/>
</dbReference>
<dbReference type="AlphaFoldDB" id="A0A4R2QL05"/>
<feature type="domain" description="HTH tetR-type" evidence="6">
    <location>
        <begin position="15"/>
        <end position="74"/>
    </location>
</feature>
<dbReference type="PROSITE" id="PS50977">
    <property type="entry name" value="HTH_TETR_2"/>
    <property type="match status" value="2"/>
</dbReference>
<evidence type="ECO:0000256" key="4">
    <source>
        <dbReference type="PROSITE-ProRule" id="PRU00335"/>
    </source>
</evidence>
<protein>
    <submittedName>
        <fullName evidence="7">TetR family transcriptional regulator</fullName>
    </submittedName>
</protein>
<dbReference type="InterPro" id="IPR001647">
    <property type="entry name" value="HTH_TetR"/>
</dbReference>
<dbReference type="Pfam" id="PF00440">
    <property type="entry name" value="TetR_N"/>
    <property type="match status" value="2"/>
</dbReference>
<dbReference type="PANTHER" id="PTHR30055">
    <property type="entry name" value="HTH-TYPE TRANSCRIPTIONAL REGULATOR RUTR"/>
    <property type="match status" value="1"/>
</dbReference>
<reference evidence="7 8" key="1">
    <citation type="submission" date="2019-03" db="EMBL/GenBank/DDBJ databases">
        <title>Genomic Encyclopedia of Type Strains, Phase IV (KMG-IV): sequencing the most valuable type-strain genomes for metagenomic binning, comparative biology and taxonomic classification.</title>
        <authorList>
            <person name="Goeker M."/>
        </authorList>
    </citation>
    <scope>NUCLEOTIDE SEQUENCE [LARGE SCALE GENOMIC DNA]</scope>
    <source>
        <strain evidence="7 8">DSM 45765</strain>
    </source>
</reference>
<comment type="caution">
    <text evidence="7">The sequence shown here is derived from an EMBL/GenBank/DDBJ whole genome shotgun (WGS) entry which is preliminary data.</text>
</comment>
<dbReference type="PANTHER" id="PTHR30055:SF234">
    <property type="entry name" value="HTH-TYPE TRANSCRIPTIONAL REGULATOR BETI"/>
    <property type="match status" value="1"/>
</dbReference>
<dbReference type="InterPro" id="IPR009057">
    <property type="entry name" value="Homeodomain-like_sf"/>
</dbReference>
<keyword evidence="8" id="KW-1185">Reference proteome</keyword>
<proteinExistence type="predicted"/>
<gene>
    <name evidence="7" type="ORF">EV191_10920</name>
</gene>
<dbReference type="PRINTS" id="PR00455">
    <property type="entry name" value="HTHTETR"/>
</dbReference>
<dbReference type="Proteomes" id="UP000294911">
    <property type="component" value="Unassembled WGS sequence"/>
</dbReference>
<keyword evidence="3" id="KW-0804">Transcription</keyword>
<evidence type="ECO:0000256" key="1">
    <source>
        <dbReference type="ARBA" id="ARBA00023015"/>
    </source>
</evidence>
<feature type="DNA-binding region" description="H-T-H motif" evidence="4">
    <location>
        <begin position="267"/>
        <end position="286"/>
    </location>
</feature>
<dbReference type="OrthoDB" id="9795011at2"/>
<evidence type="ECO:0000313" key="7">
    <source>
        <dbReference type="EMBL" id="TCP49198.1"/>
    </source>
</evidence>
<evidence type="ECO:0000259" key="6">
    <source>
        <dbReference type="PROSITE" id="PS50977"/>
    </source>
</evidence>
<keyword evidence="2 4" id="KW-0238">DNA-binding</keyword>
<feature type="region of interest" description="Disordered" evidence="5">
    <location>
        <begin position="213"/>
        <end position="243"/>
    </location>
</feature>
<dbReference type="EMBL" id="SLXQ01000009">
    <property type="protein sequence ID" value="TCP49198.1"/>
    <property type="molecule type" value="Genomic_DNA"/>
</dbReference>
<dbReference type="SUPFAM" id="SSF48498">
    <property type="entry name" value="Tetracyclin repressor-like, C-terminal domain"/>
    <property type="match status" value="2"/>
</dbReference>
<dbReference type="InterPro" id="IPR036271">
    <property type="entry name" value="Tet_transcr_reg_TetR-rel_C_sf"/>
</dbReference>
<organism evidence="7 8">
    <name type="scientific">Tamaricihabitans halophyticus</name>
    <dbReference type="NCBI Taxonomy" id="1262583"/>
    <lineage>
        <taxon>Bacteria</taxon>
        <taxon>Bacillati</taxon>
        <taxon>Actinomycetota</taxon>
        <taxon>Actinomycetes</taxon>
        <taxon>Pseudonocardiales</taxon>
        <taxon>Pseudonocardiaceae</taxon>
        <taxon>Tamaricihabitans</taxon>
    </lineage>
</organism>
<feature type="DNA-binding region" description="H-T-H motif" evidence="4">
    <location>
        <begin position="37"/>
        <end position="56"/>
    </location>
</feature>